<feature type="domain" description="Pvc16 N-terminal" evidence="2">
    <location>
        <begin position="39"/>
        <end position="178"/>
    </location>
</feature>
<dbReference type="InterPro" id="IPR025351">
    <property type="entry name" value="Pvc16_N"/>
</dbReference>
<dbReference type="RefSeq" id="WP_341428908.1">
    <property type="nucleotide sequence ID" value="NZ_JBBUTG010000029.1"/>
</dbReference>
<sequence>MIDAALSLMAGQLNEHLRRRYQLSEDLAVLSNLLEQNGTLVPLVANKLVLFLAGVERDTIAHRAPGAQLGLRAQQLTTSEPVYLNLLVMCAANFSGGNYPEALKFLSSAIAFFQSHQVLDQHNAPGLDSRLERLVLSIENLSSSEMHSLWGIHSGRYLPSVLYRVRMVSLDGQQVQGRDSGVRGTDTQASAGQPRSLS</sequence>
<accession>A0ABU9BWX2</accession>
<evidence type="ECO:0000259" key="2">
    <source>
        <dbReference type="Pfam" id="PF14065"/>
    </source>
</evidence>
<reference evidence="3 4" key="1">
    <citation type="submission" date="2024-04" db="EMBL/GenBank/DDBJ databases">
        <title>Novel species of the genus Ideonella isolated from streams.</title>
        <authorList>
            <person name="Lu H."/>
        </authorList>
    </citation>
    <scope>NUCLEOTIDE SEQUENCE [LARGE SCALE GENOMIC DNA]</scope>
    <source>
        <strain evidence="3 4">DXS29W</strain>
    </source>
</reference>
<evidence type="ECO:0000313" key="4">
    <source>
        <dbReference type="Proteomes" id="UP001371218"/>
    </source>
</evidence>
<feature type="compositionally biased region" description="Polar residues" evidence="1">
    <location>
        <begin position="185"/>
        <end position="198"/>
    </location>
</feature>
<protein>
    <submittedName>
        <fullName evidence="3">DUF4255 domain-containing protein</fullName>
    </submittedName>
</protein>
<feature type="region of interest" description="Disordered" evidence="1">
    <location>
        <begin position="174"/>
        <end position="198"/>
    </location>
</feature>
<name>A0ABU9BWX2_9BURK</name>
<evidence type="ECO:0000256" key="1">
    <source>
        <dbReference type="SAM" id="MobiDB-lite"/>
    </source>
</evidence>
<dbReference type="Pfam" id="PF14065">
    <property type="entry name" value="Pvc16_N"/>
    <property type="match status" value="1"/>
</dbReference>
<comment type="caution">
    <text evidence="3">The sequence shown here is derived from an EMBL/GenBank/DDBJ whole genome shotgun (WGS) entry which is preliminary data.</text>
</comment>
<dbReference type="EMBL" id="JBBUTG010000029">
    <property type="protein sequence ID" value="MEK8034479.1"/>
    <property type="molecule type" value="Genomic_DNA"/>
</dbReference>
<dbReference type="Proteomes" id="UP001371218">
    <property type="component" value="Unassembled WGS sequence"/>
</dbReference>
<evidence type="ECO:0000313" key="3">
    <source>
        <dbReference type="EMBL" id="MEK8034479.1"/>
    </source>
</evidence>
<organism evidence="3 4">
    <name type="scientific">Ideonella lacteola</name>
    <dbReference type="NCBI Taxonomy" id="2984193"/>
    <lineage>
        <taxon>Bacteria</taxon>
        <taxon>Pseudomonadati</taxon>
        <taxon>Pseudomonadota</taxon>
        <taxon>Betaproteobacteria</taxon>
        <taxon>Burkholderiales</taxon>
        <taxon>Sphaerotilaceae</taxon>
        <taxon>Ideonella</taxon>
    </lineage>
</organism>
<proteinExistence type="predicted"/>
<keyword evidence="4" id="KW-1185">Reference proteome</keyword>
<gene>
    <name evidence="3" type="ORF">AACH06_26925</name>
</gene>